<dbReference type="SUPFAM" id="SSF53850">
    <property type="entry name" value="Periplasmic binding protein-like II"/>
    <property type="match status" value="1"/>
</dbReference>
<dbReference type="EMBL" id="FNIE01000001">
    <property type="protein sequence ID" value="SDM73099.1"/>
    <property type="molecule type" value="Genomic_DNA"/>
</dbReference>
<dbReference type="Proteomes" id="UP000199341">
    <property type="component" value="Unassembled WGS sequence"/>
</dbReference>
<sequence length="540" mass="58074">MAPVTGPSRRTFLAAGSLAAAGAAVPLLSSCSTSPATKDTAAANARAKLPVYAPVTVVRPDLPGTAAGAMPGYFSYPRHPKQAFATPPLAGIGEVSIIYPTYSAVPPQQGDNAFWQQLDKGAGAKLNITLATGGDYPTKFQTLIAGGDLPDIAGFPVPTPDQPQVMEKLFADLGPYLSGDAAKEYPYLANIPTESWKTAVANGTIYAVPQPRALPSNPLFLRADIIRQVGANPEPKSYQEFLQLMKDVTDARKSRWACADVWGMVTHLQMMLGVPNTWDSTGGKFTSFWLSEGTKQALGMVRDMVKQGLFHPDSASATAQFTPLRDYFASGRTVMTSDGYAAWDIFGKEIGYDKVTALVEPKYDGGGDAKHYAGTGSQGLTVIRKGLGEKKTKALLNFLNWLCAPIGTAEHLQRKFGVEGVDYTWKDGLPTPTARGARELVDVQYITDAPTILGPGPKAEVTTQHTWHVRISENLIANPAVGRYSDTNSRKGAQLKKITDDAQLDIAFGRQPLSHWDDVMRQWRSAGGDRMSAEYAESAS</sequence>
<feature type="signal peptide" evidence="1">
    <location>
        <begin position="1"/>
        <end position="23"/>
    </location>
</feature>
<evidence type="ECO:0000313" key="3">
    <source>
        <dbReference type="Proteomes" id="UP000199341"/>
    </source>
</evidence>
<evidence type="ECO:0000256" key="1">
    <source>
        <dbReference type="SAM" id="SignalP"/>
    </source>
</evidence>
<dbReference type="PROSITE" id="PS51318">
    <property type="entry name" value="TAT"/>
    <property type="match status" value="1"/>
</dbReference>
<reference evidence="2 3" key="1">
    <citation type="submission" date="2016-10" db="EMBL/GenBank/DDBJ databases">
        <authorList>
            <person name="de Groot N.N."/>
        </authorList>
    </citation>
    <scope>NUCLEOTIDE SEQUENCE [LARGE SCALE GENOMIC DNA]</scope>
    <source>
        <strain evidence="2 3">CGMCC 4.2022</strain>
    </source>
</reference>
<name>A0A1G9VLP7_9ACTN</name>
<organism evidence="2 3">
    <name type="scientific">Actinacidiphila guanduensis</name>
    <dbReference type="NCBI Taxonomy" id="310781"/>
    <lineage>
        <taxon>Bacteria</taxon>
        <taxon>Bacillati</taxon>
        <taxon>Actinomycetota</taxon>
        <taxon>Actinomycetes</taxon>
        <taxon>Kitasatosporales</taxon>
        <taxon>Streptomycetaceae</taxon>
        <taxon>Actinacidiphila</taxon>
    </lineage>
</organism>
<dbReference type="Pfam" id="PF13416">
    <property type="entry name" value="SBP_bac_8"/>
    <property type="match status" value="1"/>
</dbReference>
<accession>A0A1G9VLP7</accession>
<proteinExistence type="predicted"/>
<dbReference type="InterPro" id="IPR006059">
    <property type="entry name" value="SBP"/>
</dbReference>
<evidence type="ECO:0000313" key="2">
    <source>
        <dbReference type="EMBL" id="SDM73099.1"/>
    </source>
</evidence>
<dbReference type="RefSeq" id="WP_176930069.1">
    <property type="nucleotide sequence ID" value="NZ_FNIE01000001.1"/>
</dbReference>
<dbReference type="STRING" id="310781.SAMN05216259_101323"/>
<feature type="chain" id="PRO_5038968396" evidence="1">
    <location>
        <begin position="24"/>
        <end position="540"/>
    </location>
</feature>
<protein>
    <submittedName>
        <fullName evidence="2">Carbohydrate ABC transporter substrate-binding protein, CUT1 family</fullName>
    </submittedName>
</protein>
<keyword evidence="3" id="KW-1185">Reference proteome</keyword>
<keyword evidence="1" id="KW-0732">Signal</keyword>
<dbReference type="Gene3D" id="3.40.190.10">
    <property type="entry name" value="Periplasmic binding protein-like II"/>
    <property type="match status" value="1"/>
</dbReference>
<dbReference type="AlphaFoldDB" id="A0A1G9VLP7"/>
<dbReference type="InterPro" id="IPR006311">
    <property type="entry name" value="TAT_signal"/>
</dbReference>
<gene>
    <name evidence="2" type="ORF">SAMN05216259_101323</name>
</gene>